<keyword evidence="11" id="KW-1185">Reference proteome</keyword>
<evidence type="ECO:0000256" key="2">
    <source>
        <dbReference type="ARBA" id="ARBA00010472"/>
    </source>
</evidence>
<comment type="caution">
    <text evidence="10">The sequence shown here is derived from an EMBL/GenBank/DDBJ whole genome shotgun (WGS) entry which is preliminary data.</text>
</comment>
<dbReference type="InterPro" id="IPR036819">
    <property type="entry name" value="Subtilisin_inhibitor-like_sf"/>
</dbReference>
<comment type="subcellular location">
    <subcellularLocation>
        <location evidence="1">Secreted</location>
    </subcellularLocation>
</comment>
<gene>
    <name evidence="10" type="ORF">AB2L27_01005</name>
</gene>
<name>A0ABV4GVK5_9ACTN</name>
<accession>A0ABV4GVK5</accession>
<keyword evidence="5" id="KW-0722">Serine protease inhibitor</keyword>
<evidence type="ECO:0000256" key="6">
    <source>
        <dbReference type="ARBA" id="ARBA00023157"/>
    </source>
</evidence>
<evidence type="ECO:0000256" key="3">
    <source>
        <dbReference type="ARBA" id="ARBA00022525"/>
    </source>
</evidence>
<proteinExistence type="inferred from homology"/>
<keyword evidence="4" id="KW-0646">Protease inhibitor</keyword>
<evidence type="ECO:0000313" key="11">
    <source>
        <dbReference type="Proteomes" id="UP001565927"/>
    </source>
</evidence>
<dbReference type="Pfam" id="PF00720">
    <property type="entry name" value="SSI"/>
    <property type="match status" value="1"/>
</dbReference>
<evidence type="ECO:0000256" key="8">
    <source>
        <dbReference type="SAM" id="SignalP"/>
    </source>
</evidence>
<evidence type="ECO:0000313" key="10">
    <source>
        <dbReference type="EMBL" id="MEZ0163336.1"/>
    </source>
</evidence>
<feature type="region of interest" description="Disordered" evidence="7">
    <location>
        <begin position="34"/>
        <end position="60"/>
    </location>
</feature>
<feature type="signal peptide" evidence="8">
    <location>
        <begin position="1"/>
        <end position="34"/>
    </location>
</feature>
<evidence type="ECO:0000256" key="1">
    <source>
        <dbReference type="ARBA" id="ARBA00004613"/>
    </source>
</evidence>
<organism evidence="10 11">
    <name type="scientific">Kineococcus halophytocola</name>
    <dbReference type="NCBI Taxonomy" id="3234027"/>
    <lineage>
        <taxon>Bacteria</taxon>
        <taxon>Bacillati</taxon>
        <taxon>Actinomycetota</taxon>
        <taxon>Actinomycetes</taxon>
        <taxon>Kineosporiales</taxon>
        <taxon>Kineosporiaceae</taxon>
        <taxon>Kineococcus</taxon>
    </lineage>
</organism>
<dbReference type="Proteomes" id="UP001565927">
    <property type="component" value="Unassembled WGS sequence"/>
</dbReference>
<sequence length="176" mass="17738">MTVRRTVQRSARARTVALVVAGFGLLAACGDQQAGAPVTSSSPTSGGSSSSAPSDGVPAASAGDLTVVVDDGAGEQRTWTLTCSADGTTGGDHPDAQNACAAVDAAKAPWAPVPKDMACTQIYGGPQTAVVTGTWRGEPVDARFARNDGCQIARWDRLAPLLQPGTAVSERSRGGA</sequence>
<evidence type="ECO:0000256" key="4">
    <source>
        <dbReference type="ARBA" id="ARBA00022690"/>
    </source>
</evidence>
<evidence type="ECO:0000259" key="9">
    <source>
        <dbReference type="Pfam" id="PF00720"/>
    </source>
</evidence>
<dbReference type="RefSeq" id="WP_370439586.1">
    <property type="nucleotide sequence ID" value="NZ_JBGFTU010000001.1"/>
</dbReference>
<feature type="domain" description="Subtilisin inhibitor" evidence="9">
    <location>
        <begin position="63"/>
        <end position="141"/>
    </location>
</feature>
<comment type="similarity">
    <text evidence="2">Belongs to the protease inhibitor I16 (SSI) family.</text>
</comment>
<dbReference type="PROSITE" id="PS51257">
    <property type="entry name" value="PROKAR_LIPOPROTEIN"/>
    <property type="match status" value="1"/>
</dbReference>
<reference evidence="10 11" key="1">
    <citation type="submission" date="2024-07" db="EMBL/GenBank/DDBJ databases">
        <authorList>
            <person name="Thanompreechachai J."/>
            <person name="Duangmal K."/>
        </authorList>
    </citation>
    <scope>NUCLEOTIDE SEQUENCE [LARGE SCALE GENOMIC DNA]</scope>
    <source>
        <strain evidence="10 11">LSe6-4</strain>
    </source>
</reference>
<evidence type="ECO:0000256" key="5">
    <source>
        <dbReference type="ARBA" id="ARBA00022900"/>
    </source>
</evidence>
<evidence type="ECO:0000256" key="7">
    <source>
        <dbReference type="SAM" id="MobiDB-lite"/>
    </source>
</evidence>
<feature type="chain" id="PRO_5046947911" evidence="8">
    <location>
        <begin position="35"/>
        <end position="176"/>
    </location>
</feature>
<keyword evidence="3" id="KW-0964">Secreted</keyword>
<dbReference type="EMBL" id="JBGFTU010000001">
    <property type="protein sequence ID" value="MEZ0163336.1"/>
    <property type="molecule type" value="Genomic_DNA"/>
</dbReference>
<dbReference type="SUPFAM" id="SSF55399">
    <property type="entry name" value="Subtilisin inhibitor"/>
    <property type="match status" value="1"/>
</dbReference>
<dbReference type="InterPro" id="IPR023549">
    <property type="entry name" value="Subtilisin_inhibitor"/>
</dbReference>
<keyword evidence="8" id="KW-0732">Signal</keyword>
<dbReference type="Gene3D" id="3.30.350.10">
    <property type="entry name" value="Subtilisin inhibitor-like"/>
    <property type="match status" value="1"/>
</dbReference>
<protein>
    <submittedName>
        <fullName evidence="10">SSI family serine proteinase inhibitor</fullName>
    </submittedName>
</protein>
<keyword evidence="6" id="KW-1015">Disulfide bond</keyword>